<dbReference type="EMBL" id="PKSL01000321">
    <property type="protein sequence ID" value="POV95902.1"/>
    <property type="molecule type" value="Genomic_DNA"/>
</dbReference>
<feature type="compositionally biased region" description="Acidic residues" evidence="1">
    <location>
        <begin position="920"/>
        <end position="934"/>
    </location>
</feature>
<feature type="compositionally biased region" description="Polar residues" evidence="1">
    <location>
        <begin position="50"/>
        <end position="59"/>
    </location>
</feature>
<feature type="region of interest" description="Disordered" evidence="1">
    <location>
        <begin position="1"/>
        <end position="75"/>
    </location>
</feature>
<dbReference type="Pfam" id="PF18758">
    <property type="entry name" value="KDZ"/>
    <property type="match status" value="1"/>
</dbReference>
<proteinExistence type="predicted"/>
<dbReference type="PANTHER" id="PTHR33096:SF1">
    <property type="entry name" value="CXC1-LIKE CYSTEINE CLUSTER ASSOCIATED WITH KDZ TRANSPOSASES DOMAIN-CONTAINING PROTEIN"/>
    <property type="match status" value="1"/>
</dbReference>
<feature type="region of interest" description="Disordered" evidence="1">
    <location>
        <begin position="297"/>
        <end position="369"/>
    </location>
</feature>
<protein>
    <recommendedName>
        <fullName evidence="2">CxC1-like cysteine cluster associated with KDZ transposases domain-containing protein</fullName>
    </recommendedName>
</protein>
<feature type="region of interest" description="Disordered" evidence="1">
    <location>
        <begin position="920"/>
        <end position="949"/>
    </location>
</feature>
<feature type="compositionally biased region" description="Polar residues" evidence="1">
    <location>
        <begin position="313"/>
        <end position="323"/>
    </location>
</feature>
<dbReference type="Pfam" id="PF18802">
    <property type="entry name" value="CxC1"/>
    <property type="match status" value="1"/>
</dbReference>
<reference evidence="3" key="1">
    <citation type="submission" date="2017-12" db="EMBL/GenBank/DDBJ databases">
        <title>Gene loss provides genomic basis for host adaptation in cereal stripe rust fungi.</title>
        <authorList>
            <person name="Xia C."/>
        </authorList>
    </citation>
    <scope>NUCLEOTIDE SEQUENCE [LARGE SCALE GENOMIC DNA]</scope>
    <source>
        <strain evidence="3">93-210</strain>
    </source>
</reference>
<comment type="caution">
    <text evidence="3">The sequence shown here is derived from an EMBL/GenBank/DDBJ whole genome shotgun (WGS) entry which is preliminary data.</text>
</comment>
<feature type="compositionally biased region" description="Basic and acidic residues" evidence="1">
    <location>
        <begin position="29"/>
        <end position="49"/>
    </location>
</feature>
<evidence type="ECO:0000256" key="1">
    <source>
        <dbReference type="SAM" id="MobiDB-lite"/>
    </source>
</evidence>
<dbReference type="PANTHER" id="PTHR33096">
    <property type="entry name" value="CXC2 DOMAIN-CONTAINING PROTEIN"/>
    <property type="match status" value="1"/>
</dbReference>
<evidence type="ECO:0000313" key="4">
    <source>
        <dbReference type="Proteomes" id="UP000239156"/>
    </source>
</evidence>
<dbReference type="InterPro" id="IPR040521">
    <property type="entry name" value="KDZ"/>
</dbReference>
<dbReference type="InterPro" id="IPR041320">
    <property type="entry name" value="CxC1"/>
</dbReference>
<dbReference type="Proteomes" id="UP000239156">
    <property type="component" value="Unassembled WGS sequence"/>
</dbReference>
<sequence>MRSKTDLNAFHHGSRLPSTETRTQKAFRKAFEKRTKAEIDDAADLHEETQVPSHSNAETEGQPLGFSESSEWEDTGEIMNESDAATQAQMRSRHQELIQQQKYQNWKDVLGPLFPTYLSLKKTTKNWTLPCAMDNFSTLVCKCSADKFVVREVDLVDIMGQKRVKYAFCPCAPDPVHLLTSGYLASTPSLPQTAFSLRLLNFYDLMWNICNSHKTPFTKVLRRWNESRSARLCAKNSSKPRDLRRNFSASIDVYRILRSMQRKLVQTVTSITNQDVLAQRSCPACFGVSLPMTTLVNVSQQGPNPDSNPPQSGPTSDSNQPQLAPNPDLNTPEAAPNPDLNLLQPRSNPDLNPDRGLTQPPTRSQPAILPPSLVQDTLQQSNLNEAVTHPAQSTQPGVNLNQLPPDNNKIHLCLDGNFQHRHHERSTKNYIQVEGQPLFIRPEEIAESNEEILEGERAQRVSKKAKDRCTEQHKAADDRRNASSWKGCDDTGLFGCCCRHDSVIYFCNIHKTGEGRALPMSILKRIFGEINPNVQLGVLYDIGCTLKKFFQSRALLTEFAPRMDFATAVFHSYVHDWPCQLQYNPRYNQGWGLTDGEGLERLWSYLSPLVSPLRYATRNHRVGAINHRSLFHNELGIENIVVTLKRKTIHAMATKIHSQKIISKLYLDQNQHQAGQFFTETFFRAQWQRQRDFEINRSQVDRDKKEEQARFFERGEDLKSLAELTDYLTNHAPDQLGRPKNQPIDYDEFKKLQLDDAFWNDGYMCLSKDPWAVDPTVRTGIHAMLRLDRANEELAQLTNELRRTLSWGIHFRDQLKRRIDQCVSDTIDVDLKAVLEESFGEVSHEARKLVSDELESVQQEHEKLLLAWHTDVEDIVILGFLHRDTVPVQWTALVEFLKQFGCSNSTEVSIDLALEETVLDTQDSDGESDTDDPEAVQNQAEHALPDDDE</sequence>
<evidence type="ECO:0000259" key="2">
    <source>
        <dbReference type="Pfam" id="PF18802"/>
    </source>
</evidence>
<dbReference type="VEuPathDB" id="FungiDB:PSTT_15957"/>
<dbReference type="VEuPathDB" id="FungiDB:PSHT_13824"/>
<dbReference type="AlphaFoldDB" id="A0A2S4UF31"/>
<feature type="domain" description="CxC1-like cysteine cluster associated with KDZ transposases" evidence="2">
    <location>
        <begin position="126"/>
        <end position="229"/>
    </location>
</feature>
<dbReference type="VEuPathDB" id="FungiDB:PSHT_15485"/>
<gene>
    <name evidence="3" type="ORF">PSTT_15957</name>
</gene>
<name>A0A2S4UF31_9BASI</name>
<evidence type="ECO:0000313" key="3">
    <source>
        <dbReference type="EMBL" id="POV95902.1"/>
    </source>
</evidence>
<keyword evidence="4" id="KW-1185">Reference proteome</keyword>
<accession>A0A2S4UF31</accession>
<organism evidence="3 4">
    <name type="scientific">Puccinia striiformis</name>
    <dbReference type="NCBI Taxonomy" id="27350"/>
    <lineage>
        <taxon>Eukaryota</taxon>
        <taxon>Fungi</taxon>
        <taxon>Dikarya</taxon>
        <taxon>Basidiomycota</taxon>
        <taxon>Pucciniomycotina</taxon>
        <taxon>Pucciniomycetes</taxon>
        <taxon>Pucciniales</taxon>
        <taxon>Pucciniaceae</taxon>
        <taxon>Puccinia</taxon>
    </lineage>
</organism>